<dbReference type="Pfam" id="PF00384">
    <property type="entry name" value="Molybdopterin"/>
    <property type="match status" value="1"/>
</dbReference>
<name>A0A380DXT0_STAAU</name>
<accession>A0A380DXT0</accession>
<organism evidence="2 3">
    <name type="scientific">Staphylococcus aureus</name>
    <dbReference type="NCBI Taxonomy" id="1280"/>
    <lineage>
        <taxon>Bacteria</taxon>
        <taxon>Bacillati</taxon>
        <taxon>Bacillota</taxon>
        <taxon>Bacilli</taxon>
        <taxon>Bacillales</taxon>
        <taxon>Staphylococcaceae</taxon>
        <taxon>Staphylococcus</taxon>
    </lineage>
</organism>
<evidence type="ECO:0000313" key="3">
    <source>
        <dbReference type="Proteomes" id="UP000255091"/>
    </source>
</evidence>
<dbReference type="Proteomes" id="UP000255091">
    <property type="component" value="Unassembled WGS sequence"/>
</dbReference>
<proteinExistence type="predicted"/>
<evidence type="ECO:0000259" key="1">
    <source>
        <dbReference type="Pfam" id="PF00384"/>
    </source>
</evidence>
<dbReference type="PANTHER" id="PTHR43105">
    <property type="entry name" value="RESPIRATORY NITRATE REDUCTASE"/>
    <property type="match status" value="1"/>
</dbReference>
<dbReference type="InterPro" id="IPR050123">
    <property type="entry name" value="Prok_molybdopt-oxidoreductase"/>
</dbReference>
<feature type="domain" description="Molybdopterin oxidoreductase" evidence="1">
    <location>
        <begin position="3"/>
        <end position="126"/>
    </location>
</feature>
<dbReference type="GO" id="GO:0016020">
    <property type="term" value="C:membrane"/>
    <property type="evidence" value="ECO:0007669"/>
    <property type="project" value="TreeGrafter"/>
</dbReference>
<dbReference type="PANTHER" id="PTHR43105:SF2">
    <property type="entry name" value="RESPIRATORY NITRATE REDUCTASE 2 ALPHA CHAIN"/>
    <property type="match status" value="1"/>
</dbReference>
<dbReference type="EMBL" id="UHAP01000001">
    <property type="protein sequence ID" value="SUK60146.1"/>
    <property type="molecule type" value="Genomic_DNA"/>
</dbReference>
<dbReference type="SUPFAM" id="SSF53706">
    <property type="entry name" value="Formate dehydrogenase/DMSO reductase, domains 1-3"/>
    <property type="match status" value="1"/>
</dbReference>
<dbReference type="GO" id="GO:0016491">
    <property type="term" value="F:oxidoreductase activity"/>
    <property type="evidence" value="ECO:0007669"/>
    <property type="project" value="UniProtKB-KW"/>
</dbReference>
<sequence>MISYAAGARFINLLGGEMLSFYDWYADLPPASPQIWGEQTDVPESSDWYNASYIIMWGSNVPLTRTPDAHFMTEVRYKGTKVISVAPDYAENVKFADNWLAPNPGSDAAIAQAMTHVILQEHYVNQPNERFINYAKQYTDMRFLSCWMKMKMDIKRVDF</sequence>
<protein>
    <submittedName>
        <fullName evidence="2">Respiratory nitrate reductase alpha chain</fullName>
        <ecNumber evidence="2">1.7.99.4</ecNumber>
    </submittedName>
</protein>
<dbReference type="Gene3D" id="3.40.50.12440">
    <property type="match status" value="1"/>
</dbReference>
<gene>
    <name evidence="2" type="primary">narG_3</name>
    <name evidence="2" type="ORF">NCTC6133_03221</name>
</gene>
<dbReference type="AlphaFoldDB" id="A0A380DXT0"/>
<keyword evidence="2" id="KW-0560">Oxidoreductase</keyword>
<reference evidence="2 3" key="1">
    <citation type="submission" date="2018-06" db="EMBL/GenBank/DDBJ databases">
        <authorList>
            <consortium name="Pathogen Informatics"/>
            <person name="Doyle S."/>
        </authorList>
    </citation>
    <scope>NUCLEOTIDE SEQUENCE [LARGE SCALE GENOMIC DNA]</scope>
    <source>
        <strain evidence="2 3">NCTC6133</strain>
    </source>
</reference>
<dbReference type="InterPro" id="IPR006656">
    <property type="entry name" value="Mopterin_OxRdtase"/>
</dbReference>
<evidence type="ECO:0000313" key="2">
    <source>
        <dbReference type="EMBL" id="SUK60146.1"/>
    </source>
</evidence>
<dbReference type="EC" id="1.7.99.4" evidence="2"/>